<accession>A0A0E9W6W9</accession>
<dbReference type="AlphaFoldDB" id="A0A0E9W6W9"/>
<reference evidence="1" key="2">
    <citation type="journal article" date="2015" name="Fish Shellfish Immunol.">
        <title>Early steps in the European eel (Anguilla anguilla)-Vibrio vulnificus interaction in the gills: Role of the RtxA13 toxin.</title>
        <authorList>
            <person name="Callol A."/>
            <person name="Pajuelo D."/>
            <person name="Ebbesson L."/>
            <person name="Teles M."/>
            <person name="MacKenzie S."/>
            <person name="Amaro C."/>
        </authorList>
    </citation>
    <scope>NUCLEOTIDE SEQUENCE</scope>
</reference>
<name>A0A0E9W6W9_ANGAN</name>
<dbReference type="EMBL" id="GBXM01022448">
    <property type="protein sequence ID" value="JAH86129.1"/>
    <property type="molecule type" value="Transcribed_RNA"/>
</dbReference>
<reference evidence="1" key="1">
    <citation type="submission" date="2014-11" db="EMBL/GenBank/DDBJ databases">
        <authorList>
            <person name="Amaro Gonzalez C."/>
        </authorList>
    </citation>
    <scope>NUCLEOTIDE SEQUENCE</scope>
</reference>
<protein>
    <submittedName>
        <fullName evidence="1">Uncharacterized protein</fullName>
    </submittedName>
</protein>
<proteinExistence type="predicted"/>
<evidence type="ECO:0000313" key="1">
    <source>
        <dbReference type="EMBL" id="JAH86129.1"/>
    </source>
</evidence>
<sequence>MHSFNSALSQLPLIRDSRHCFRNVIIKTMTSYLPSIFYSQKVR</sequence>
<organism evidence="1">
    <name type="scientific">Anguilla anguilla</name>
    <name type="common">European freshwater eel</name>
    <name type="synonym">Muraena anguilla</name>
    <dbReference type="NCBI Taxonomy" id="7936"/>
    <lineage>
        <taxon>Eukaryota</taxon>
        <taxon>Metazoa</taxon>
        <taxon>Chordata</taxon>
        <taxon>Craniata</taxon>
        <taxon>Vertebrata</taxon>
        <taxon>Euteleostomi</taxon>
        <taxon>Actinopterygii</taxon>
        <taxon>Neopterygii</taxon>
        <taxon>Teleostei</taxon>
        <taxon>Anguilliformes</taxon>
        <taxon>Anguillidae</taxon>
        <taxon>Anguilla</taxon>
    </lineage>
</organism>